<proteinExistence type="predicted"/>
<dbReference type="PROSITE" id="PS50878">
    <property type="entry name" value="RT_POL"/>
    <property type="match status" value="1"/>
</dbReference>
<reference evidence="2 3" key="1">
    <citation type="submission" date="2024-04" db="EMBL/GenBank/DDBJ databases">
        <authorList>
            <person name="Fracassetti M."/>
        </authorList>
    </citation>
    <scope>NUCLEOTIDE SEQUENCE [LARGE SCALE GENOMIC DNA]</scope>
</reference>
<gene>
    <name evidence="2" type="ORF">LTRI10_LOCUS53043</name>
</gene>
<dbReference type="PANTHER" id="PTHR33116:SF78">
    <property type="entry name" value="OS12G0587133 PROTEIN"/>
    <property type="match status" value="1"/>
</dbReference>
<dbReference type="InterPro" id="IPR000477">
    <property type="entry name" value="RT_dom"/>
</dbReference>
<dbReference type="Proteomes" id="UP001497516">
    <property type="component" value="Chromosome 9"/>
</dbReference>
<sequence>MDILSFILSAINNAGHITGFCIDEERRRGEVTHLLYADDAILFCEANESEVRNILAALVCFQPITGLQINLEKTKIFPVGKVSNIDRLVEIFGCDWAFLPTIYLGMPLGCQSPPTSHWNNVLSRTQTKLEGWKGKFLSLGGRVVLINAVLASQCTFMSSLFLMPKSVINSLEKIQRDFLWSGTHDKERLHLVSWNFCKTTKIRGGLGICDLELHNQALLFKWHWRFASERSVCWREIIDIKFPKCYSEWVPGSLSGRIGGSPWANIIKL</sequence>
<dbReference type="EMBL" id="OZ034822">
    <property type="protein sequence ID" value="CAL1413844.1"/>
    <property type="molecule type" value="Genomic_DNA"/>
</dbReference>
<organism evidence="2 3">
    <name type="scientific">Linum trigynum</name>
    <dbReference type="NCBI Taxonomy" id="586398"/>
    <lineage>
        <taxon>Eukaryota</taxon>
        <taxon>Viridiplantae</taxon>
        <taxon>Streptophyta</taxon>
        <taxon>Embryophyta</taxon>
        <taxon>Tracheophyta</taxon>
        <taxon>Spermatophyta</taxon>
        <taxon>Magnoliopsida</taxon>
        <taxon>eudicotyledons</taxon>
        <taxon>Gunneridae</taxon>
        <taxon>Pentapetalae</taxon>
        <taxon>rosids</taxon>
        <taxon>fabids</taxon>
        <taxon>Malpighiales</taxon>
        <taxon>Linaceae</taxon>
        <taxon>Linum</taxon>
    </lineage>
</organism>
<dbReference type="PANTHER" id="PTHR33116">
    <property type="entry name" value="REVERSE TRANSCRIPTASE ZINC-BINDING DOMAIN-CONTAINING PROTEIN-RELATED-RELATED"/>
    <property type="match status" value="1"/>
</dbReference>
<name>A0AAV2GUL5_9ROSI</name>
<evidence type="ECO:0000313" key="2">
    <source>
        <dbReference type="EMBL" id="CAL1413844.1"/>
    </source>
</evidence>
<evidence type="ECO:0000313" key="3">
    <source>
        <dbReference type="Proteomes" id="UP001497516"/>
    </source>
</evidence>
<feature type="domain" description="Reverse transcriptase" evidence="1">
    <location>
        <begin position="1"/>
        <end position="108"/>
    </location>
</feature>
<accession>A0AAV2GUL5</accession>
<dbReference type="AlphaFoldDB" id="A0AAV2GUL5"/>
<protein>
    <recommendedName>
        <fullName evidence="1">Reverse transcriptase domain-containing protein</fullName>
    </recommendedName>
</protein>
<keyword evidence="3" id="KW-1185">Reference proteome</keyword>
<evidence type="ECO:0000259" key="1">
    <source>
        <dbReference type="PROSITE" id="PS50878"/>
    </source>
</evidence>